<accession>A0A9J6CAJ0</accession>
<sequence length="110" mass="13354">MINKKFIIFIILICISIISSHSIENSKPFNENDKITSEDQQIISRIKRHFHHFHEHHHHDHWNQFLKKIFLEISVDIQKQKDIEHDKKNGKFKGDHVEHYKKYKLLINGH</sequence>
<evidence type="ECO:0000313" key="2">
    <source>
        <dbReference type="EMBL" id="KAG5679153.1"/>
    </source>
</evidence>
<gene>
    <name evidence="2" type="ORF">PVAND_008744</name>
</gene>
<proteinExistence type="predicted"/>
<keyword evidence="3" id="KW-1185">Reference proteome</keyword>
<reference evidence="2" key="1">
    <citation type="submission" date="2021-03" db="EMBL/GenBank/DDBJ databases">
        <title>Chromosome level genome of the anhydrobiotic midge Polypedilum vanderplanki.</title>
        <authorList>
            <person name="Yoshida Y."/>
            <person name="Kikawada T."/>
            <person name="Gusev O."/>
        </authorList>
    </citation>
    <scope>NUCLEOTIDE SEQUENCE</scope>
    <source>
        <strain evidence="2">NIAS01</strain>
        <tissue evidence="2">Whole body or cell culture</tissue>
    </source>
</reference>
<organism evidence="2 3">
    <name type="scientific">Polypedilum vanderplanki</name>
    <name type="common">Sleeping chironomid midge</name>
    <dbReference type="NCBI Taxonomy" id="319348"/>
    <lineage>
        <taxon>Eukaryota</taxon>
        <taxon>Metazoa</taxon>
        <taxon>Ecdysozoa</taxon>
        <taxon>Arthropoda</taxon>
        <taxon>Hexapoda</taxon>
        <taxon>Insecta</taxon>
        <taxon>Pterygota</taxon>
        <taxon>Neoptera</taxon>
        <taxon>Endopterygota</taxon>
        <taxon>Diptera</taxon>
        <taxon>Nematocera</taxon>
        <taxon>Chironomoidea</taxon>
        <taxon>Chironomidae</taxon>
        <taxon>Chironominae</taxon>
        <taxon>Polypedilum</taxon>
        <taxon>Polypedilum</taxon>
    </lineage>
</organism>
<protein>
    <submittedName>
        <fullName evidence="2">Uncharacterized protein</fullName>
    </submittedName>
</protein>
<feature type="signal peptide" evidence="1">
    <location>
        <begin position="1"/>
        <end position="22"/>
    </location>
</feature>
<dbReference type="Proteomes" id="UP001107558">
    <property type="component" value="Chromosome 2"/>
</dbReference>
<dbReference type="EMBL" id="JADBJN010000002">
    <property type="protein sequence ID" value="KAG5679153.1"/>
    <property type="molecule type" value="Genomic_DNA"/>
</dbReference>
<evidence type="ECO:0000313" key="3">
    <source>
        <dbReference type="Proteomes" id="UP001107558"/>
    </source>
</evidence>
<dbReference type="AlphaFoldDB" id="A0A9J6CAJ0"/>
<keyword evidence="1" id="KW-0732">Signal</keyword>
<evidence type="ECO:0000256" key="1">
    <source>
        <dbReference type="SAM" id="SignalP"/>
    </source>
</evidence>
<feature type="chain" id="PRO_5039920576" evidence="1">
    <location>
        <begin position="23"/>
        <end position="110"/>
    </location>
</feature>
<name>A0A9J6CAJ0_POLVA</name>
<comment type="caution">
    <text evidence="2">The sequence shown here is derived from an EMBL/GenBank/DDBJ whole genome shotgun (WGS) entry which is preliminary data.</text>
</comment>